<dbReference type="Proteomes" id="UP001355207">
    <property type="component" value="Chromosome 1"/>
</dbReference>
<dbReference type="PANTHER" id="PTHR15615">
    <property type="match status" value="1"/>
</dbReference>
<evidence type="ECO:0000313" key="3">
    <source>
        <dbReference type="Proteomes" id="UP001355207"/>
    </source>
</evidence>
<dbReference type="GO" id="GO:0005634">
    <property type="term" value="C:nucleus"/>
    <property type="evidence" value="ECO:0007669"/>
    <property type="project" value="TreeGrafter"/>
</dbReference>
<reference evidence="2 3" key="1">
    <citation type="submission" date="2024-01" db="EMBL/GenBank/DDBJ databases">
        <title>Comparative genomics of Cryptococcus and Kwoniella reveals pathogenesis evolution and contrasting modes of karyotype evolution via chromosome fusion or intercentromeric recombination.</title>
        <authorList>
            <person name="Coelho M.A."/>
            <person name="David-Palma M."/>
            <person name="Shea T."/>
            <person name="Bowers K."/>
            <person name="McGinley-Smith S."/>
            <person name="Mohammad A.W."/>
            <person name="Gnirke A."/>
            <person name="Yurkov A.M."/>
            <person name="Nowrousian M."/>
            <person name="Sun S."/>
            <person name="Cuomo C.A."/>
            <person name="Heitman J."/>
        </authorList>
    </citation>
    <scope>NUCLEOTIDE SEQUENCE [LARGE SCALE GENOMIC DNA]</scope>
    <source>
        <strain evidence="2 3">CBS 6074</strain>
    </source>
</reference>
<evidence type="ECO:0000256" key="1">
    <source>
        <dbReference type="SAM" id="MobiDB-lite"/>
    </source>
</evidence>
<proteinExistence type="predicted"/>
<dbReference type="Gene3D" id="1.10.472.10">
    <property type="entry name" value="Cyclin-like"/>
    <property type="match status" value="1"/>
</dbReference>
<dbReference type="AlphaFoldDB" id="A0AAX4JLY9"/>
<dbReference type="GO" id="GO:0000307">
    <property type="term" value="C:cyclin-dependent protein kinase holoenzyme complex"/>
    <property type="evidence" value="ECO:0007669"/>
    <property type="project" value="TreeGrafter"/>
</dbReference>
<dbReference type="GO" id="GO:0019901">
    <property type="term" value="F:protein kinase binding"/>
    <property type="evidence" value="ECO:0007669"/>
    <property type="project" value="InterPro"/>
</dbReference>
<feature type="region of interest" description="Disordered" evidence="1">
    <location>
        <begin position="411"/>
        <end position="452"/>
    </location>
</feature>
<dbReference type="GeneID" id="91091480"/>
<organism evidence="2 3">
    <name type="scientific">Kwoniella dendrophila CBS 6074</name>
    <dbReference type="NCBI Taxonomy" id="1295534"/>
    <lineage>
        <taxon>Eukaryota</taxon>
        <taxon>Fungi</taxon>
        <taxon>Dikarya</taxon>
        <taxon>Basidiomycota</taxon>
        <taxon>Agaricomycotina</taxon>
        <taxon>Tremellomycetes</taxon>
        <taxon>Tremellales</taxon>
        <taxon>Cryptococcaceae</taxon>
        <taxon>Kwoniella</taxon>
    </lineage>
</organism>
<dbReference type="SUPFAM" id="SSF47954">
    <property type="entry name" value="Cyclin-like"/>
    <property type="match status" value="1"/>
</dbReference>
<evidence type="ECO:0000313" key="2">
    <source>
        <dbReference type="EMBL" id="WWC85938.1"/>
    </source>
</evidence>
<dbReference type="Pfam" id="PF08613">
    <property type="entry name" value="Cyclin"/>
    <property type="match status" value="1"/>
</dbReference>
<feature type="compositionally biased region" description="Polar residues" evidence="1">
    <location>
        <begin position="413"/>
        <end position="431"/>
    </location>
</feature>
<sequence length="710" mass="77712">MCVDYRYSFPSSSKLTLSSTPPTLYFDQISNHDGSISEQETILESPSDTYFQGLHPQRFINSQSQSYEYSAKQLGKRPASPALITPPLPIAQIPSKKRNKMDMHMAKAGSVAALSASQTPLATYVAQMVVWLWYGDFTSSSQPIPNSPVSLSPIPNDPFEVTHSTSSRISTLMVHPSPEFSKFVSRMLTVTSVSHSVAIVALLYVYRLKMRNQFFSTPGSEQRPFIAGLMLGNKYLDDNTYTNATWAELAGMTLPEINKMESEFLVGLNYELGVPLEEYVRWKNLLDGFMTSRAPSSSVSRHIRQLSNGRTPHPVPTLPSPAVMATAGSTYRARSASPPRIVPPPHTGQYAFPAVYEHARKRSAVDAAIHDPSSSAAIYEFLRMPIRKAAFTQPLQSTQHLQPNLTAVRARPTPTQQISGSTVARSSSLSRESGRAIAEDQASNRRGSMGHALPAPLGHIPHHISPIAVDAPMFSTGATEWNGGRALLAPYEGQSQPQLVPPEHLMFYSLAAEAHPGADGAPRKAILRYQEPNPFTYPAQNTAYASTSYPIPSTSACPSYPFDDVSMYDANNSPETAYPSSSYQYPPPTVHSVHSQNQGLYNSYPAQMGWSPTHVVPEPAQFANAGPPGFTYYPSTQMQKTPAPAIPNHPMVGLGLNTQQGMNPTNGMSVDGQTVYTPNGVVYSTPVDGNMFNQWTSRSEWSSPMIPRYD</sequence>
<accession>A0AAX4JLY9</accession>
<keyword evidence="3" id="KW-1185">Reference proteome</keyword>
<dbReference type="InterPro" id="IPR036915">
    <property type="entry name" value="Cyclin-like_sf"/>
</dbReference>
<evidence type="ECO:0008006" key="4">
    <source>
        <dbReference type="Google" id="ProtNLM"/>
    </source>
</evidence>
<dbReference type="GO" id="GO:0016538">
    <property type="term" value="F:cyclin-dependent protein serine/threonine kinase regulator activity"/>
    <property type="evidence" value="ECO:0007669"/>
    <property type="project" value="TreeGrafter"/>
</dbReference>
<dbReference type="CDD" id="cd20557">
    <property type="entry name" value="CYCLIN_ScPCL1-like"/>
    <property type="match status" value="1"/>
</dbReference>
<dbReference type="RefSeq" id="XP_066072701.1">
    <property type="nucleotide sequence ID" value="XM_066216604.1"/>
</dbReference>
<name>A0AAX4JLY9_9TREE</name>
<gene>
    <name evidence="2" type="ORF">L201_000808</name>
</gene>
<dbReference type="EMBL" id="CP144098">
    <property type="protein sequence ID" value="WWC85938.1"/>
    <property type="molecule type" value="Genomic_DNA"/>
</dbReference>
<protein>
    <recommendedName>
        <fullName evidence="4">Cyclin N-terminal domain-containing protein</fullName>
    </recommendedName>
</protein>
<dbReference type="InterPro" id="IPR013922">
    <property type="entry name" value="Cyclin_PHO80-like"/>
</dbReference>
<dbReference type="PANTHER" id="PTHR15615:SF27">
    <property type="entry name" value="PHO85 CYCLIN CLG1"/>
    <property type="match status" value="1"/>
</dbReference>